<dbReference type="EMBL" id="FNHI01000001">
    <property type="protein sequence ID" value="SDL82105.1"/>
    <property type="molecule type" value="Genomic_DNA"/>
</dbReference>
<feature type="region of interest" description="Disordered" evidence="1">
    <location>
        <begin position="71"/>
        <end position="162"/>
    </location>
</feature>
<accession>A0A1G9N8A8</accession>
<proteinExistence type="predicted"/>
<evidence type="ECO:0000313" key="2">
    <source>
        <dbReference type="EMBL" id="SDL82105.1"/>
    </source>
</evidence>
<dbReference type="Pfam" id="PF19650">
    <property type="entry name" value="DUF6153"/>
    <property type="match status" value="1"/>
</dbReference>
<dbReference type="RefSeq" id="WP_093652095.1">
    <property type="nucleotide sequence ID" value="NZ_FNHI01000001.1"/>
</dbReference>
<gene>
    <name evidence="2" type="ORF">SAMN05444921_101504</name>
</gene>
<evidence type="ECO:0000313" key="3">
    <source>
        <dbReference type="Proteomes" id="UP000199063"/>
    </source>
</evidence>
<dbReference type="OrthoDB" id="4322759at2"/>
<name>A0A1G9N8A8_9ACTN</name>
<dbReference type="AlphaFoldDB" id="A0A1G9N8A8"/>
<dbReference type="Proteomes" id="UP000199063">
    <property type="component" value="Unassembled WGS sequence"/>
</dbReference>
<organism evidence="2 3">
    <name type="scientific">Streptomyces wuyuanensis</name>
    <dbReference type="NCBI Taxonomy" id="1196353"/>
    <lineage>
        <taxon>Bacteria</taxon>
        <taxon>Bacillati</taxon>
        <taxon>Actinomycetota</taxon>
        <taxon>Actinomycetes</taxon>
        <taxon>Kitasatosporales</taxon>
        <taxon>Streptomycetaceae</taxon>
        <taxon>Streptomyces</taxon>
    </lineage>
</organism>
<reference evidence="3" key="1">
    <citation type="submission" date="2016-10" db="EMBL/GenBank/DDBJ databases">
        <authorList>
            <person name="Varghese N."/>
            <person name="Submissions S."/>
        </authorList>
    </citation>
    <scope>NUCLEOTIDE SEQUENCE [LARGE SCALE GENOMIC DNA]</scope>
    <source>
        <strain evidence="3">CGMCC 4.7042</strain>
    </source>
</reference>
<protein>
    <submittedName>
        <fullName evidence="2">Uncharacterized protein</fullName>
    </submittedName>
</protein>
<keyword evidence="3" id="KW-1185">Reference proteome</keyword>
<sequence>MTRRTTSHARPAGRGLALLVLAVLAGVLGMHALAPAGVPGSRAQAHGAVATVHTAPVQAAPLHTAPVQAAPVHASPVHGQTVPEPSVAQAGPGCSHTDGGADHLGHADGTCAAAGVGSPYAPPEPAPALGAPPSVATPSGAGRTPPSGRAPPDLAELQLLRI</sequence>
<evidence type="ECO:0000256" key="1">
    <source>
        <dbReference type="SAM" id="MobiDB-lite"/>
    </source>
</evidence>
<dbReference type="GeneID" id="40827838"/>
<dbReference type="InterPro" id="IPR046151">
    <property type="entry name" value="DUF6153"/>
</dbReference>